<dbReference type="GO" id="GO:0016042">
    <property type="term" value="P:lipid catabolic process"/>
    <property type="evidence" value="ECO:0007669"/>
    <property type="project" value="UniProtKB-UniRule"/>
</dbReference>
<feature type="domain" description="PNPLA" evidence="5">
    <location>
        <begin position="10"/>
        <end position="213"/>
    </location>
</feature>
<dbReference type="Pfam" id="PF12536">
    <property type="entry name" value="DUF3734"/>
    <property type="match status" value="1"/>
</dbReference>
<feature type="short sequence motif" description="GXSXG" evidence="4">
    <location>
        <begin position="41"/>
        <end position="45"/>
    </location>
</feature>
<dbReference type="PANTHER" id="PTHR14226">
    <property type="entry name" value="NEUROPATHY TARGET ESTERASE/SWISS CHEESE D.MELANOGASTER"/>
    <property type="match status" value="1"/>
</dbReference>
<dbReference type="Pfam" id="PF01734">
    <property type="entry name" value="Patatin"/>
    <property type="match status" value="1"/>
</dbReference>
<dbReference type="InterPro" id="IPR002641">
    <property type="entry name" value="PNPLA_dom"/>
</dbReference>
<dbReference type="KEGG" id="sinb:SIDU_14890"/>
<dbReference type="GO" id="GO:0016787">
    <property type="term" value="F:hydrolase activity"/>
    <property type="evidence" value="ECO:0007669"/>
    <property type="project" value="UniProtKB-UniRule"/>
</dbReference>
<dbReference type="Proteomes" id="UP000004550">
    <property type="component" value="Chromosome"/>
</dbReference>
<dbReference type="PROSITE" id="PS51635">
    <property type="entry name" value="PNPLA"/>
    <property type="match status" value="1"/>
</dbReference>
<protein>
    <submittedName>
        <fullName evidence="6">Patatin</fullName>
    </submittedName>
</protein>
<accession>A0A1L5BSC1</accession>
<evidence type="ECO:0000256" key="3">
    <source>
        <dbReference type="ARBA" id="ARBA00023098"/>
    </source>
</evidence>
<dbReference type="Gene3D" id="3.40.1090.10">
    <property type="entry name" value="Cytosolic phospholipase A2 catalytic domain"/>
    <property type="match status" value="2"/>
</dbReference>
<organism evidence="6 7">
    <name type="scientific">Sphingobium indicum (strain DSM 16412 / CCM 7286 / MTCC 6364 / B90A)</name>
    <dbReference type="NCBI Taxonomy" id="861109"/>
    <lineage>
        <taxon>Bacteria</taxon>
        <taxon>Pseudomonadati</taxon>
        <taxon>Pseudomonadota</taxon>
        <taxon>Alphaproteobacteria</taxon>
        <taxon>Sphingomonadales</taxon>
        <taxon>Sphingomonadaceae</taxon>
        <taxon>Sphingobium</taxon>
    </lineage>
</organism>
<evidence type="ECO:0000313" key="7">
    <source>
        <dbReference type="Proteomes" id="UP000004550"/>
    </source>
</evidence>
<evidence type="ECO:0000256" key="2">
    <source>
        <dbReference type="ARBA" id="ARBA00022963"/>
    </source>
</evidence>
<dbReference type="AlphaFoldDB" id="A0A1L5BSC1"/>
<keyword evidence="1 4" id="KW-0378">Hydrolase</keyword>
<dbReference type="InterPro" id="IPR021095">
    <property type="entry name" value="DUF3734"/>
</dbReference>
<dbReference type="PANTHER" id="PTHR14226:SF57">
    <property type="entry name" value="BLR7027 PROTEIN"/>
    <property type="match status" value="1"/>
</dbReference>
<evidence type="ECO:0000313" key="6">
    <source>
        <dbReference type="EMBL" id="APL95692.1"/>
    </source>
</evidence>
<proteinExistence type="predicted"/>
<dbReference type="EMBL" id="CP013070">
    <property type="protein sequence ID" value="APL95692.1"/>
    <property type="molecule type" value="Genomic_DNA"/>
</dbReference>
<dbReference type="InterPro" id="IPR050301">
    <property type="entry name" value="NTE"/>
</dbReference>
<gene>
    <name evidence="6" type="ORF">SIDU_14890</name>
</gene>
<reference evidence="6 7" key="1">
    <citation type="journal article" date="2012" name="J. Bacteriol.">
        <title>Genome sequence of Sphingobium indicum B90A, a hexachlorocyclohexane-degrading bacterium.</title>
        <authorList>
            <person name="Anand S."/>
            <person name="Sangwan N."/>
            <person name="Lata P."/>
            <person name="Kaur J."/>
            <person name="Dua A."/>
            <person name="Singh A.K."/>
            <person name="Verma M."/>
            <person name="Kaur J."/>
            <person name="Khurana J.P."/>
            <person name="Khurana P."/>
            <person name="Mathur S."/>
            <person name="Lal R."/>
        </authorList>
    </citation>
    <scope>NUCLEOTIDE SEQUENCE [LARGE SCALE GENOMIC DNA]</scope>
    <source>
        <strain evidence="7">DSM 16412 / CCM 7286 / MTCC 6364 / B90A</strain>
    </source>
</reference>
<keyword evidence="2 4" id="KW-0442">Lipid degradation</keyword>
<comment type="caution">
    <text evidence="4">Lacks conserved residue(s) required for the propagation of feature annotation.</text>
</comment>
<evidence type="ECO:0000256" key="4">
    <source>
        <dbReference type="PROSITE-ProRule" id="PRU01161"/>
    </source>
</evidence>
<name>A0A1L5BSC1_SPHIB</name>
<feature type="active site" description="Nucleophile" evidence="4">
    <location>
        <position position="43"/>
    </location>
</feature>
<feature type="active site" description="Proton acceptor" evidence="4">
    <location>
        <position position="200"/>
    </location>
</feature>
<dbReference type="InterPro" id="IPR016035">
    <property type="entry name" value="Acyl_Trfase/lysoPLipase"/>
</dbReference>
<dbReference type="SUPFAM" id="SSF52151">
    <property type="entry name" value="FabD/lysophospholipase-like"/>
    <property type="match status" value="1"/>
</dbReference>
<sequence>MNGRPYEVALVLGGGNALGAYQAGAYEALHDQGLEPSWIAGASAGAVNGAVICGNKDSDRVSRLRELWKCSGNAEPIDLPAVVETVRRSWATALTLASGHPGLFVPRNIYGPWWNPLGNDEPASLYDLRPLADTLQRLVDFDRLNRGSPRLSVTAVDIQSGEDIAFDTGSHWIGCDEIRASAALIPLFPPVAIGERLLGDAGISVNLPLDIILSEKRTRPLLCIAVDLLPLSGSRPRTLRESAKRSQDLMFATQSRRALAAWQALFDVRGDRAATVTVLRLAYADQAKEVAGKAFDFSSQSAEARWRAGHEAMTSMLGALGRGEIAIGGRGLSVYQPDPRTRKGFDRVRFSMQPIQG</sequence>
<evidence type="ECO:0000256" key="1">
    <source>
        <dbReference type="ARBA" id="ARBA00022801"/>
    </source>
</evidence>
<evidence type="ECO:0000259" key="5">
    <source>
        <dbReference type="PROSITE" id="PS51635"/>
    </source>
</evidence>
<dbReference type="RefSeq" id="WP_025771165.1">
    <property type="nucleotide sequence ID" value="NZ_CP013070.1"/>
</dbReference>
<keyword evidence="3 4" id="KW-0443">Lipid metabolism</keyword>